<proteinExistence type="predicted"/>
<feature type="domain" description="CYTH" evidence="2">
    <location>
        <begin position="5"/>
        <end position="209"/>
    </location>
</feature>
<evidence type="ECO:0000313" key="4">
    <source>
        <dbReference type="EMBL" id="SNT28239.1"/>
    </source>
</evidence>
<reference evidence="4 5" key="1">
    <citation type="submission" date="2017-06" db="EMBL/GenBank/DDBJ databases">
        <authorList>
            <person name="Kim H.J."/>
            <person name="Triplett B.A."/>
        </authorList>
    </citation>
    <scope>NUCLEOTIDE SEQUENCE [LARGE SCALE GENOMIC DNA]</scope>
    <source>
        <strain evidence="4 5">CGMCC 4.1858</strain>
    </source>
</reference>
<organism evidence="4 5">
    <name type="scientific">Actinacidiphila glaucinigra</name>
    <dbReference type="NCBI Taxonomy" id="235986"/>
    <lineage>
        <taxon>Bacteria</taxon>
        <taxon>Bacillati</taxon>
        <taxon>Actinomycetota</taxon>
        <taxon>Actinomycetes</taxon>
        <taxon>Kitasatosporales</taxon>
        <taxon>Streptomycetaceae</taxon>
        <taxon>Actinacidiphila</taxon>
    </lineage>
</organism>
<dbReference type="OrthoDB" id="9777271at2"/>
<feature type="domain" description="CHAD" evidence="3">
    <location>
        <begin position="220"/>
        <end position="506"/>
    </location>
</feature>
<evidence type="ECO:0000313" key="5">
    <source>
        <dbReference type="Proteomes" id="UP000198280"/>
    </source>
</evidence>
<protein>
    <submittedName>
        <fullName evidence="4">CHAD domain-containing protein</fullName>
    </submittedName>
</protein>
<sequence>MGKRVAETERKYEAAEQTGEPDLEGLPGVAAVRVLEPAELDAVYVDTSDLRLATHKITLRRRTGGDDAGWHLKLPSSQADTRTEVHAPLGKQGRKGGPRVPKPLLAEVAAIVRDRELVPVVRLRNTRKRVHLVDDAGAPLVEIAHDHVRATVLDHGDGAESAWTEVETELLDGDTALLDALEKRLRAAGLRRSKSPSKLAHALGDRLTAAPRPPQPPSSIRTAGDTALAYVHEQVTAIIGWDPAVRRDEPDSVHQMRVSTRRLRSAFKSFRRELDRGVTDPIGDELKWLAGVLGLERDREVLADRLRDRLAELPEELVTEVLTARIGGDAPVHEGARKELLRELGGGRYFRLLDTLESLLTDPPLLDGAKAPAAGAVAKAVARDHKRLRRRVEPALEMEPGHERDIVLHDARKAAKRARYSGEAAQAVPALRKPAKKHTKRMKAVQQLLGEHQDSVICRDAVLRLASDAREAGEDTFAYGVLYQLERDLAAAAERQVPKEWPKADRGRLAG</sequence>
<dbReference type="SMART" id="SM00880">
    <property type="entry name" value="CHAD"/>
    <property type="match status" value="1"/>
</dbReference>
<dbReference type="Gene3D" id="2.40.320.10">
    <property type="entry name" value="Hypothetical Protein Pfu-838710-001"/>
    <property type="match status" value="1"/>
</dbReference>
<dbReference type="InterPro" id="IPR038186">
    <property type="entry name" value="CHAD_dom_sf"/>
</dbReference>
<feature type="compositionally biased region" description="Basic and acidic residues" evidence="1">
    <location>
        <begin position="1"/>
        <end position="14"/>
    </location>
</feature>
<dbReference type="EMBL" id="FZOF01000019">
    <property type="protein sequence ID" value="SNT28239.1"/>
    <property type="molecule type" value="Genomic_DNA"/>
</dbReference>
<dbReference type="Proteomes" id="UP000198280">
    <property type="component" value="Unassembled WGS sequence"/>
</dbReference>
<dbReference type="Gene3D" id="1.40.20.10">
    <property type="entry name" value="CHAD domain"/>
    <property type="match status" value="1"/>
</dbReference>
<dbReference type="PANTHER" id="PTHR39339">
    <property type="entry name" value="SLR1444 PROTEIN"/>
    <property type="match status" value="1"/>
</dbReference>
<dbReference type="SMART" id="SM01118">
    <property type="entry name" value="CYTH"/>
    <property type="match status" value="1"/>
</dbReference>
<dbReference type="PANTHER" id="PTHR39339:SF1">
    <property type="entry name" value="CHAD DOMAIN-CONTAINING PROTEIN"/>
    <property type="match status" value="1"/>
</dbReference>
<accession>A0A239LF30</accession>
<name>A0A239LF30_9ACTN</name>
<dbReference type="PROSITE" id="PS51707">
    <property type="entry name" value="CYTH"/>
    <property type="match status" value="1"/>
</dbReference>
<evidence type="ECO:0000259" key="2">
    <source>
        <dbReference type="PROSITE" id="PS51707"/>
    </source>
</evidence>
<keyword evidence="5" id="KW-1185">Reference proteome</keyword>
<dbReference type="InterPro" id="IPR023577">
    <property type="entry name" value="CYTH_domain"/>
</dbReference>
<evidence type="ECO:0000259" key="3">
    <source>
        <dbReference type="PROSITE" id="PS51708"/>
    </source>
</evidence>
<dbReference type="RefSeq" id="WP_089226920.1">
    <property type="nucleotide sequence ID" value="NZ_FZOF01000019.1"/>
</dbReference>
<dbReference type="InterPro" id="IPR007899">
    <property type="entry name" value="CHAD_dom"/>
</dbReference>
<dbReference type="Pfam" id="PF01928">
    <property type="entry name" value="CYTH"/>
    <property type="match status" value="1"/>
</dbReference>
<dbReference type="AlphaFoldDB" id="A0A239LF30"/>
<dbReference type="InterPro" id="IPR033469">
    <property type="entry name" value="CYTH-like_dom_sf"/>
</dbReference>
<dbReference type="PROSITE" id="PS51708">
    <property type="entry name" value="CHAD"/>
    <property type="match status" value="1"/>
</dbReference>
<gene>
    <name evidence="4" type="ORF">SAMN05216252_11965</name>
</gene>
<feature type="region of interest" description="Disordered" evidence="1">
    <location>
        <begin position="1"/>
        <end position="24"/>
    </location>
</feature>
<dbReference type="SUPFAM" id="SSF55154">
    <property type="entry name" value="CYTH-like phosphatases"/>
    <property type="match status" value="1"/>
</dbReference>
<evidence type="ECO:0000256" key="1">
    <source>
        <dbReference type="SAM" id="MobiDB-lite"/>
    </source>
</evidence>
<dbReference type="CDD" id="cd07374">
    <property type="entry name" value="CYTH-like_Pase"/>
    <property type="match status" value="1"/>
</dbReference>
<dbReference type="Pfam" id="PF05235">
    <property type="entry name" value="CHAD"/>
    <property type="match status" value="1"/>
</dbReference>